<dbReference type="PANTHER" id="PTHR22753:SF14">
    <property type="entry name" value="MONOACYLGLYCEROL_DIACYLGLYCEROL O-ACYLTRANSFERASE"/>
    <property type="match status" value="1"/>
</dbReference>
<dbReference type="PANTHER" id="PTHR22753">
    <property type="entry name" value="TRANSMEMBRANE PROTEIN 68"/>
    <property type="match status" value="1"/>
</dbReference>
<proteinExistence type="predicted"/>
<accession>A0A814BXL2</accession>
<dbReference type="SUPFAM" id="SSF69593">
    <property type="entry name" value="Glycerol-3-phosphate (1)-acyltransferase"/>
    <property type="match status" value="1"/>
</dbReference>
<dbReference type="InterPro" id="IPR002123">
    <property type="entry name" value="Plipid/glycerol_acylTrfase"/>
</dbReference>
<keyword evidence="1" id="KW-1133">Transmembrane helix</keyword>
<evidence type="ECO:0000313" key="5">
    <source>
        <dbReference type="Proteomes" id="UP000663829"/>
    </source>
</evidence>
<dbReference type="AlphaFoldDB" id="A0A814BXL2"/>
<sequence length="354" mass="40992">MKRNGNAISKIEDPLVRQRAQKFSKRTQLAFLSDDKIGRSWFFRLITILRYYVFIFVHSFEIIGIEKLPKGKGALMISRHTTHCADVLPILISGYHMTGRVTRGLLHRLLMRCFPFLRRIGCLPGERETAEALLEVGYLCGVIPGGVDEAMIGHKNAYKVCWPKKSKKSSRKGFALIAMKAGCPIIPCFLQNQEEMRFNPIFWFGNLLHIGRLYSYIMLFNIPYIMPLVCNICQTLWFCCTWFQFPIPVKLTLHIGDPVEYGENDTAKDVVNRSRIALQTLINKHQPHDFSIIHAKKKRQRLKGKQHVDVTYRLYSSSFHNHQQRTDSNRLLSLIRDNIRQMTDNGLTVVQIKK</sequence>
<feature type="non-terminal residue" evidence="3">
    <location>
        <position position="1"/>
    </location>
</feature>
<keyword evidence="1" id="KW-0472">Membrane</keyword>
<feature type="transmembrane region" description="Helical" evidence="1">
    <location>
        <begin position="41"/>
        <end position="63"/>
    </location>
</feature>
<dbReference type="EMBL" id="CAJNOQ010001999">
    <property type="protein sequence ID" value="CAF0932230.1"/>
    <property type="molecule type" value="Genomic_DNA"/>
</dbReference>
<dbReference type="Pfam" id="PF01553">
    <property type="entry name" value="Acyltransferase"/>
    <property type="match status" value="1"/>
</dbReference>
<keyword evidence="1" id="KW-0812">Transmembrane</keyword>
<gene>
    <name evidence="3" type="ORF">GPM918_LOCUS10246</name>
    <name evidence="4" type="ORF">SRO942_LOCUS10247</name>
</gene>
<name>A0A814BXL2_9BILA</name>
<dbReference type="Proteomes" id="UP000663829">
    <property type="component" value="Unassembled WGS sequence"/>
</dbReference>
<organism evidence="3 5">
    <name type="scientific">Didymodactylos carnosus</name>
    <dbReference type="NCBI Taxonomy" id="1234261"/>
    <lineage>
        <taxon>Eukaryota</taxon>
        <taxon>Metazoa</taxon>
        <taxon>Spiralia</taxon>
        <taxon>Gnathifera</taxon>
        <taxon>Rotifera</taxon>
        <taxon>Eurotatoria</taxon>
        <taxon>Bdelloidea</taxon>
        <taxon>Philodinida</taxon>
        <taxon>Philodinidae</taxon>
        <taxon>Didymodactylos</taxon>
    </lineage>
</organism>
<reference evidence="3" key="1">
    <citation type="submission" date="2021-02" db="EMBL/GenBank/DDBJ databases">
        <authorList>
            <person name="Nowell W R."/>
        </authorList>
    </citation>
    <scope>NUCLEOTIDE SEQUENCE</scope>
</reference>
<dbReference type="EMBL" id="CAJOBC010001999">
    <property type="protein sequence ID" value="CAF3710004.1"/>
    <property type="molecule type" value="Genomic_DNA"/>
</dbReference>
<evidence type="ECO:0000256" key="1">
    <source>
        <dbReference type="SAM" id="Phobius"/>
    </source>
</evidence>
<evidence type="ECO:0000259" key="2">
    <source>
        <dbReference type="Pfam" id="PF01553"/>
    </source>
</evidence>
<comment type="caution">
    <text evidence="3">The sequence shown here is derived from an EMBL/GenBank/DDBJ whole genome shotgun (WGS) entry which is preliminary data.</text>
</comment>
<protein>
    <recommendedName>
        <fullName evidence="2">Phospholipid/glycerol acyltransferase domain-containing protein</fullName>
    </recommendedName>
</protein>
<evidence type="ECO:0000313" key="4">
    <source>
        <dbReference type="EMBL" id="CAF3710004.1"/>
    </source>
</evidence>
<keyword evidence="5" id="KW-1185">Reference proteome</keyword>
<dbReference type="OrthoDB" id="44277at2759"/>
<dbReference type="GO" id="GO:0016746">
    <property type="term" value="F:acyltransferase activity"/>
    <property type="evidence" value="ECO:0007669"/>
    <property type="project" value="InterPro"/>
</dbReference>
<feature type="domain" description="Phospholipid/glycerol acyltransferase" evidence="2">
    <location>
        <begin position="60"/>
        <end position="189"/>
    </location>
</feature>
<evidence type="ECO:0000313" key="3">
    <source>
        <dbReference type="EMBL" id="CAF0932230.1"/>
    </source>
</evidence>
<dbReference type="GO" id="GO:0016020">
    <property type="term" value="C:membrane"/>
    <property type="evidence" value="ECO:0007669"/>
    <property type="project" value="TreeGrafter"/>
</dbReference>
<dbReference type="Proteomes" id="UP000681722">
    <property type="component" value="Unassembled WGS sequence"/>
</dbReference>